<dbReference type="AlphaFoldDB" id="A0A8D9EB25"/>
<organism evidence="1">
    <name type="scientific">Cacopsylla melanoneura</name>
    <dbReference type="NCBI Taxonomy" id="428564"/>
    <lineage>
        <taxon>Eukaryota</taxon>
        <taxon>Metazoa</taxon>
        <taxon>Ecdysozoa</taxon>
        <taxon>Arthropoda</taxon>
        <taxon>Hexapoda</taxon>
        <taxon>Insecta</taxon>
        <taxon>Pterygota</taxon>
        <taxon>Neoptera</taxon>
        <taxon>Paraneoptera</taxon>
        <taxon>Hemiptera</taxon>
        <taxon>Sternorrhyncha</taxon>
        <taxon>Psylloidea</taxon>
        <taxon>Psyllidae</taxon>
        <taxon>Psyllinae</taxon>
        <taxon>Cacopsylla</taxon>
    </lineage>
</organism>
<protein>
    <submittedName>
        <fullName evidence="1">Uncharacterized protein</fullName>
    </submittedName>
</protein>
<dbReference type="EMBL" id="HBUF01486874">
    <property type="protein sequence ID" value="CAG6745199.1"/>
    <property type="molecule type" value="Transcribed_RNA"/>
</dbReference>
<accession>A0A8D9EB25</accession>
<evidence type="ECO:0000313" key="1">
    <source>
        <dbReference type="EMBL" id="CAG6745200.1"/>
    </source>
</evidence>
<name>A0A8D9EB25_9HEMI</name>
<sequence length="107" mass="12192">MTVLQNVKKLNLPNLVGVRTQELQRTRSMFAIDGVGIRYTYQVSGYSASLSNTCTVITIHISTRIIVMLSTGIPTYKHNLMLLSLQNNIIRSRYFHLVPCESYDTLR</sequence>
<dbReference type="EMBL" id="HBUF01486875">
    <property type="protein sequence ID" value="CAG6745200.1"/>
    <property type="molecule type" value="Transcribed_RNA"/>
</dbReference>
<reference evidence="1" key="1">
    <citation type="submission" date="2021-05" db="EMBL/GenBank/DDBJ databases">
        <authorList>
            <person name="Alioto T."/>
            <person name="Alioto T."/>
            <person name="Gomez Garrido J."/>
        </authorList>
    </citation>
    <scope>NUCLEOTIDE SEQUENCE</scope>
</reference>
<proteinExistence type="predicted"/>